<dbReference type="Proteomes" id="UP001165124">
    <property type="component" value="Unassembled WGS sequence"/>
</dbReference>
<evidence type="ECO:0000256" key="1">
    <source>
        <dbReference type="SAM" id="MobiDB-lite"/>
    </source>
</evidence>
<name>A0A9W6UUN7_9ACTN</name>
<reference evidence="2" key="1">
    <citation type="submission" date="2023-02" db="EMBL/GenBank/DDBJ databases">
        <title>Actinomadura rubrobrunea NBRC 14622.</title>
        <authorList>
            <person name="Ichikawa N."/>
            <person name="Sato H."/>
            <person name="Tonouchi N."/>
        </authorList>
    </citation>
    <scope>NUCLEOTIDE SEQUENCE</scope>
    <source>
        <strain evidence="2">NBRC 14622</strain>
    </source>
</reference>
<feature type="compositionally biased region" description="Basic and acidic residues" evidence="1">
    <location>
        <begin position="82"/>
        <end position="95"/>
    </location>
</feature>
<dbReference type="AlphaFoldDB" id="A0A9W6UUN7"/>
<feature type="region of interest" description="Disordered" evidence="1">
    <location>
        <begin position="23"/>
        <end position="102"/>
    </location>
</feature>
<accession>A0A9W6UUN7</accession>
<organism evidence="2 3">
    <name type="scientific">Actinomadura rubrobrunea</name>
    <dbReference type="NCBI Taxonomy" id="115335"/>
    <lineage>
        <taxon>Bacteria</taxon>
        <taxon>Bacillati</taxon>
        <taxon>Actinomycetota</taxon>
        <taxon>Actinomycetes</taxon>
        <taxon>Streptosporangiales</taxon>
        <taxon>Thermomonosporaceae</taxon>
        <taxon>Actinomadura</taxon>
    </lineage>
</organism>
<protein>
    <submittedName>
        <fullName evidence="2">Uncharacterized protein</fullName>
    </submittedName>
</protein>
<sequence length="102" mass="10899">MRPGEPAFGMRPWRVPAEYHAAAGGLTDGPEGGRLDRRSTGGPMMRSARRGSAAPQAQRPAGVRGLRSRIATDKLQSASCGDKMEDAIPPVRDRAGPSQEWC</sequence>
<dbReference type="EMBL" id="BSRZ01000001">
    <property type="protein sequence ID" value="GLW61865.1"/>
    <property type="molecule type" value="Genomic_DNA"/>
</dbReference>
<comment type="caution">
    <text evidence="2">The sequence shown here is derived from an EMBL/GenBank/DDBJ whole genome shotgun (WGS) entry which is preliminary data.</text>
</comment>
<evidence type="ECO:0000313" key="2">
    <source>
        <dbReference type="EMBL" id="GLW61865.1"/>
    </source>
</evidence>
<evidence type="ECO:0000313" key="3">
    <source>
        <dbReference type="Proteomes" id="UP001165124"/>
    </source>
</evidence>
<gene>
    <name evidence="2" type="ORF">Arub01_01090</name>
</gene>
<proteinExistence type="predicted"/>
<keyword evidence="3" id="KW-1185">Reference proteome</keyword>